<evidence type="ECO:0000313" key="13">
    <source>
        <dbReference type="Proteomes" id="UP000006310"/>
    </source>
</evidence>
<keyword evidence="10" id="KW-0175">Coiled coil</keyword>
<dbReference type="InterPro" id="IPR011856">
    <property type="entry name" value="tRNA_endonuc-like_dom_sf"/>
</dbReference>
<organism evidence="12 13">
    <name type="scientific">Huiozyma naganishii (strain ATCC MYA-139 / BCRC 22969 / CBS 8797 / KCTC 17520 / NBRC 10181 / NCYC 3082 / Yp74L-3)</name>
    <name type="common">Yeast</name>
    <name type="synonym">Kazachstania naganishii</name>
    <dbReference type="NCBI Taxonomy" id="1071383"/>
    <lineage>
        <taxon>Eukaryota</taxon>
        <taxon>Fungi</taxon>
        <taxon>Dikarya</taxon>
        <taxon>Ascomycota</taxon>
        <taxon>Saccharomycotina</taxon>
        <taxon>Saccharomycetes</taxon>
        <taxon>Saccharomycetales</taxon>
        <taxon>Saccharomycetaceae</taxon>
        <taxon>Huiozyma</taxon>
    </lineage>
</organism>
<comment type="function">
    <text evidence="5">Constitutes one of the two catalytic subunit of the tRNA-splicing endonuclease complex, a complex responsible for identification and cleavage of the splice sites in pre-tRNA. It cleaves pre-tRNA at the 5'- and 3'-splice sites to release the intron. The products are an intron and two tRNA half-molecules bearing 2',3'-cyclic phosphate and 5'-OH termini. There are no conserved sequences at the splice sites, but the intron is invariably located at the same site in the gene, placing the splice sites an invariant distance from the constant structural features of the tRNA body. This subunit may anchor the endonuclease complex to the nuclear membrane. Probably carries the active site for 5'-splice site cleavage.</text>
</comment>
<dbReference type="SUPFAM" id="SSF53032">
    <property type="entry name" value="tRNA-intron endonuclease catalytic domain-like"/>
    <property type="match status" value="1"/>
</dbReference>
<dbReference type="KEGG" id="kng:KNAG_0G02240"/>
<evidence type="ECO:0000256" key="5">
    <source>
        <dbReference type="ARBA" id="ARBA00054838"/>
    </source>
</evidence>
<dbReference type="InterPro" id="IPR006677">
    <property type="entry name" value="tRNA_intron_Endonuc_cat-like"/>
</dbReference>
<evidence type="ECO:0000256" key="7">
    <source>
        <dbReference type="ARBA" id="ARBA00071058"/>
    </source>
</evidence>
<dbReference type="HOGENOM" id="CLU_012847_2_0_1"/>
<keyword evidence="3 8" id="KW-0819">tRNA processing</keyword>
<evidence type="ECO:0000256" key="1">
    <source>
        <dbReference type="ARBA" id="ARBA00008078"/>
    </source>
</evidence>
<dbReference type="InterPro" id="IPR006676">
    <property type="entry name" value="tRNA_splic"/>
</dbReference>
<dbReference type="GO" id="GO:0000214">
    <property type="term" value="C:tRNA-intron endonuclease complex"/>
    <property type="evidence" value="ECO:0007669"/>
    <property type="project" value="UniProtKB-UniRule"/>
</dbReference>
<dbReference type="GeneID" id="34527006"/>
<gene>
    <name evidence="12" type="primary">KNAG0G02240</name>
    <name evidence="12" type="ordered locus">KNAG_0G02240</name>
</gene>
<feature type="coiled-coil region" evidence="10">
    <location>
        <begin position="124"/>
        <end position="151"/>
    </location>
</feature>
<dbReference type="InterPro" id="IPR016589">
    <property type="entry name" value="tRNA_splic_SEN2"/>
</dbReference>
<dbReference type="GO" id="GO:0000379">
    <property type="term" value="P:tRNA-type intron splice site recognition and cleavage"/>
    <property type="evidence" value="ECO:0007669"/>
    <property type="project" value="EnsemblFungi"/>
</dbReference>
<dbReference type="eggNOG" id="KOG4685">
    <property type="taxonomic scope" value="Eukaryota"/>
</dbReference>
<protein>
    <recommendedName>
        <fullName evidence="7 8">tRNA-splicing endonuclease subunit Sen2</fullName>
        <ecNumber evidence="2 8">4.6.1.16</ecNumber>
    </recommendedName>
</protein>
<feature type="domain" description="tRNA intron endonuclease catalytic" evidence="11">
    <location>
        <begin position="244"/>
        <end position="322"/>
    </location>
</feature>
<evidence type="ECO:0000256" key="2">
    <source>
        <dbReference type="ARBA" id="ARBA00012573"/>
    </source>
</evidence>
<dbReference type="GO" id="GO:0000213">
    <property type="term" value="F:tRNA-intron lyase activity"/>
    <property type="evidence" value="ECO:0007669"/>
    <property type="project" value="UniProtKB-UniRule"/>
</dbReference>
<evidence type="ECO:0000256" key="9">
    <source>
        <dbReference type="PIRSR" id="PIRSR011789-1"/>
    </source>
</evidence>
<evidence type="ECO:0000256" key="6">
    <source>
        <dbReference type="ARBA" id="ARBA00062061"/>
    </source>
</evidence>
<dbReference type="RefSeq" id="XP_022465528.1">
    <property type="nucleotide sequence ID" value="XM_022609098.1"/>
</dbReference>
<reference evidence="12 13" key="1">
    <citation type="journal article" date="2011" name="Proc. Natl. Acad. Sci. U.S.A.">
        <title>Evolutionary erosion of yeast sex chromosomes by mating-type switching accidents.</title>
        <authorList>
            <person name="Gordon J.L."/>
            <person name="Armisen D."/>
            <person name="Proux-Wera E."/>
            <person name="Oheigeartaigh S.S."/>
            <person name="Byrne K.P."/>
            <person name="Wolfe K.H."/>
        </authorList>
    </citation>
    <scope>NUCLEOTIDE SEQUENCE [LARGE SCALE GENOMIC DNA]</scope>
    <source>
        <strain evidence="13">ATCC MYA-139 / BCRC 22969 / CBS 8797 / CCRC 22969 / KCTC 17520 / NBRC 10181 / NCYC 3082</strain>
    </source>
</reference>
<proteinExistence type="inferred from homology"/>
<dbReference type="GO" id="GO:0005741">
    <property type="term" value="C:mitochondrial outer membrane"/>
    <property type="evidence" value="ECO:0007669"/>
    <property type="project" value="EnsemblFungi"/>
</dbReference>
<keyword evidence="4 8" id="KW-0456">Lyase</keyword>
<dbReference type="CDD" id="cd22363">
    <property type="entry name" value="tRNA-intron_lyase_C"/>
    <property type="match status" value="1"/>
</dbReference>
<dbReference type="STRING" id="1071383.J7S135"/>
<feature type="active site" evidence="9">
    <location>
        <position position="274"/>
    </location>
</feature>
<sequence>MAKPKGKSLQQRYKYPLPIHPIDYLPSVILHNPVSWVYWAYCFWKATNIPSKRVHIEFEGGVNFPHIVVQDKDDMKYLWKNGFFGTGQLSRSEPTWLERQEGASKERSNDLALEKITERRRIQRLEFKKERVKLEKQLLDLRRNGGNIEQENALLVQEREMLRMFKQRQQEEGLGDNNSVVEESMIEGTAVDHEYVDIESLELMSVEATFLSFALPILDISPKVLLSRLFGPSNDITYGDIHKFITHYVTYHHYRSLGWCVRSGIKFGCDYLLYKRGPPFQHAEFCIMVLDHDKSKDYTWYSSISRVIGGAKKTCVLCYVERLLPEDQIVEYWRTDNFIKLFGSYRVGEVIYKRWIPGKNRD</sequence>
<evidence type="ECO:0000313" key="12">
    <source>
        <dbReference type="EMBL" id="CCK71282.1"/>
    </source>
</evidence>
<reference evidence="13" key="2">
    <citation type="submission" date="2012-08" db="EMBL/GenBank/DDBJ databases">
        <title>Genome sequence of Kazachstania naganishii.</title>
        <authorList>
            <person name="Gordon J.L."/>
            <person name="Armisen D."/>
            <person name="Proux-Wera E."/>
            <person name="OhEigeartaigh S.S."/>
            <person name="Byrne K.P."/>
            <person name="Wolfe K.H."/>
        </authorList>
    </citation>
    <scope>NUCLEOTIDE SEQUENCE [LARGE SCALE GENOMIC DNA]</scope>
    <source>
        <strain evidence="13">ATCC MYA-139 / BCRC 22969 / CBS 8797 / CCRC 22969 / KCTC 17520 / NBRC 10181 / NCYC 3082</strain>
    </source>
</reference>
<comment type="subunit">
    <text evidence="6">Heterotetramer composed of SEN2, SEN15, SEN34 and SEN54. Interacts directly with SEN54.</text>
</comment>
<feature type="active site" evidence="9">
    <location>
        <position position="282"/>
    </location>
</feature>
<accession>J7S135</accession>
<evidence type="ECO:0000256" key="8">
    <source>
        <dbReference type="PIRNR" id="PIRNR011789"/>
    </source>
</evidence>
<evidence type="ECO:0000256" key="10">
    <source>
        <dbReference type="SAM" id="Coils"/>
    </source>
</evidence>
<dbReference type="EC" id="4.6.1.16" evidence="2 8"/>
<dbReference type="Gene3D" id="3.40.1350.10">
    <property type="match status" value="1"/>
</dbReference>
<dbReference type="Pfam" id="PF01974">
    <property type="entry name" value="tRNA_int_endo"/>
    <property type="match status" value="1"/>
</dbReference>
<keyword evidence="13" id="KW-1185">Reference proteome</keyword>
<dbReference type="OMA" id="YSHPYWK"/>
<evidence type="ECO:0000259" key="11">
    <source>
        <dbReference type="Pfam" id="PF01974"/>
    </source>
</evidence>
<dbReference type="PIRSF" id="PIRSF011789">
    <property type="entry name" value="tRNA_splic_SEN2"/>
    <property type="match status" value="1"/>
</dbReference>
<evidence type="ECO:0000256" key="3">
    <source>
        <dbReference type="ARBA" id="ARBA00022694"/>
    </source>
</evidence>
<dbReference type="FunFam" id="3.40.1350.10:FF:000011">
    <property type="entry name" value="tRNA-splicing endonuclease subunit Sen2"/>
    <property type="match status" value="1"/>
</dbReference>
<dbReference type="PANTHER" id="PTHR21227">
    <property type="entry name" value="TRNA-SPLICING ENDONUCLEASE SUBUNIT SEN2"/>
    <property type="match status" value="1"/>
</dbReference>
<dbReference type="InterPro" id="IPR036167">
    <property type="entry name" value="tRNA_intron_Endo_cat-like_sf"/>
</dbReference>
<dbReference type="GO" id="GO:0003676">
    <property type="term" value="F:nucleic acid binding"/>
    <property type="evidence" value="ECO:0007669"/>
    <property type="project" value="InterPro"/>
</dbReference>
<dbReference type="NCBIfam" id="TIGR00324">
    <property type="entry name" value="endA"/>
    <property type="match status" value="1"/>
</dbReference>
<comment type="similarity">
    <text evidence="1 8">Belongs to the tRNA-intron endonuclease family.</text>
</comment>
<dbReference type="PANTHER" id="PTHR21227:SF0">
    <property type="entry name" value="TRNA-SPLICING ENDONUCLEASE SUBUNIT SEN2"/>
    <property type="match status" value="1"/>
</dbReference>
<dbReference type="AlphaFoldDB" id="J7S135"/>
<name>J7S135_HUIN7</name>
<feature type="active site" evidence="9">
    <location>
        <position position="313"/>
    </location>
</feature>
<dbReference type="OrthoDB" id="10249562at2759"/>
<evidence type="ECO:0000256" key="4">
    <source>
        <dbReference type="ARBA" id="ARBA00023239"/>
    </source>
</evidence>
<dbReference type="EMBL" id="HE978320">
    <property type="protein sequence ID" value="CCK71282.1"/>
    <property type="molecule type" value="Genomic_DNA"/>
</dbReference>
<dbReference type="Proteomes" id="UP000006310">
    <property type="component" value="Chromosome 7"/>
</dbReference>